<dbReference type="OrthoDB" id="5592268at2759"/>
<dbReference type="Pfam" id="PF00665">
    <property type="entry name" value="rve"/>
    <property type="match status" value="1"/>
</dbReference>
<dbReference type="GO" id="GO:0015074">
    <property type="term" value="P:DNA integration"/>
    <property type="evidence" value="ECO:0007669"/>
    <property type="project" value="InterPro"/>
</dbReference>
<organism evidence="2 3">
    <name type="scientific">Dentiscutata erythropus</name>
    <dbReference type="NCBI Taxonomy" id="1348616"/>
    <lineage>
        <taxon>Eukaryota</taxon>
        <taxon>Fungi</taxon>
        <taxon>Fungi incertae sedis</taxon>
        <taxon>Mucoromycota</taxon>
        <taxon>Glomeromycotina</taxon>
        <taxon>Glomeromycetes</taxon>
        <taxon>Diversisporales</taxon>
        <taxon>Gigasporaceae</taxon>
        <taxon>Dentiscutata</taxon>
    </lineage>
</organism>
<dbReference type="GO" id="GO:0005634">
    <property type="term" value="C:nucleus"/>
    <property type="evidence" value="ECO:0007669"/>
    <property type="project" value="UniProtKB-ARBA"/>
</dbReference>
<dbReference type="AlphaFoldDB" id="A0A9N9JPA6"/>
<dbReference type="InterPro" id="IPR050951">
    <property type="entry name" value="Retrovirus_Pol_polyprotein"/>
</dbReference>
<keyword evidence="3" id="KW-1185">Reference proteome</keyword>
<dbReference type="Proteomes" id="UP000789405">
    <property type="component" value="Unassembled WGS sequence"/>
</dbReference>
<dbReference type="PANTHER" id="PTHR37984:SF15">
    <property type="entry name" value="INTEGRASE CATALYTIC DOMAIN-CONTAINING PROTEIN"/>
    <property type="match status" value="1"/>
</dbReference>
<dbReference type="InterPro" id="IPR001584">
    <property type="entry name" value="Integrase_cat-core"/>
</dbReference>
<evidence type="ECO:0000313" key="2">
    <source>
        <dbReference type="EMBL" id="CAG8786079.1"/>
    </source>
</evidence>
<dbReference type="InterPro" id="IPR036397">
    <property type="entry name" value="RNaseH_sf"/>
</dbReference>
<accession>A0A9N9JPA6</accession>
<dbReference type="InterPro" id="IPR012337">
    <property type="entry name" value="RNaseH-like_sf"/>
</dbReference>
<name>A0A9N9JPA6_9GLOM</name>
<reference evidence="2" key="1">
    <citation type="submission" date="2021-06" db="EMBL/GenBank/DDBJ databases">
        <authorList>
            <person name="Kallberg Y."/>
            <person name="Tangrot J."/>
            <person name="Rosling A."/>
        </authorList>
    </citation>
    <scope>NUCLEOTIDE SEQUENCE</scope>
    <source>
        <strain evidence="2">MA453B</strain>
    </source>
</reference>
<sequence length="388" mass="44162">FLNSYQNDPFKACKNNKVPINIFLDQSPNTSFKLFNNLTLSTTSCLKVLEPSTKKGSRPISPITIPPVEQDNVSKPFEELEYYASQLKTQLSGSVKKIVEKLNFPSNSSSNPPLVTTSDKISIEFSQPLSLNYIRKELSLAFLNFKFSLLVHYEELILKSETSLSLNRTTVNNNFPDSFNNLQNSLGTTTQYNRIVSPFIYVSAWKHKVSEYQFNENDSDADEIIDENVKPDLRGYISNKISKEEFSPIKDIFDYYYGEEVGRQNTFNIGPLESSFDRIDIDIVGPLPITSTNKRYIVVATEYLTKWPDACTLESADAENVAIFIYEDLICQHGSPNEILSDRGTHFCNKLITGLCKKISITYHTSIAYYHQTNSLVERFNKTLCEVL</sequence>
<feature type="non-terminal residue" evidence="2">
    <location>
        <position position="388"/>
    </location>
</feature>
<proteinExistence type="predicted"/>
<evidence type="ECO:0000259" key="1">
    <source>
        <dbReference type="PROSITE" id="PS50994"/>
    </source>
</evidence>
<dbReference type="PANTHER" id="PTHR37984">
    <property type="entry name" value="PROTEIN CBG26694"/>
    <property type="match status" value="1"/>
</dbReference>
<dbReference type="GO" id="GO:0003676">
    <property type="term" value="F:nucleic acid binding"/>
    <property type="evidence" value="ECO:0007669"/>
    <property type="project" value="InterPro"/>
</dbReference>
<dbReference type="PROSITE" id="PS50994">
    <property type="entry name" value="INTEGRASE"/>
    <property type="match status" value="1"/>
</dbReference>
<feature type="domain" description="Integrase catalytic" evidence="1">
    <location>
        <begin position="267"/>
        <end position="388"/>
    </location>
</feature>
<evidence type="ECO:0000313" key="3">
    <source>
        <dbReference type="Proteomes" id="UP000789405"/>
    </source>
</evidence>
<comment type="caution">
    <text evidence="2">The sequence shown here is derived from an EMBL/GenBank/DDBJ whole genome shotgun (WGS) entry which is preliminary data.</text>
</comment>
<dbReference type="Gene3D" id="3.30.420.10">
    <property type="entry name" value="Ribonuclease H-like superfamily/Ribonuclease H"/>
    <property type="match status" value="1"/>
</dbReference>
<protein>
    <submittedName>
        <fullName evidence="2">11522_t:CDS:1</fullName>
    </submittedName>
</protein>
<feature type="non-terminal residue" evidence="2">
    <location>
        <position position="1"/>
    </location>
</feature>
<dbReference type="EMBL" id="CAJVPY010024055">
    <property type="protein sequence ID" value="CAG8786079.1"/>
    <property type="molecule type" value="Genomic_DNA"/>
</dbReference>
<dbReference type="SUPFAM" id="SSF53098">
    <property type="entry name" value="Ribonuclease H-like"/>
    <property type="match status" value="1"/>
</dbReference>
<gene>
    <name evidence="2" type="ORF">DERYTH_LOCUS20428</name>
</gene>